<organism evidence="12 13">
    <name type="scientific">Linnemannia elongata AG-77</name>
    <dbReference type="NCBI Taxonomy" id="1314771"/>
    <lineage>
        <taxon>Eukaryota</taxon>
        <taxon>Fungi</taxon>
        <taxon>Fungi incertae sedis</taxon>
        <taxon>Mucoromycota</taxon>
        <taxon>Mortierellomycotina</taxon>
        <taxon>Mortierellomycetes</taxon>
        <taxon>Mortierellales</taxon>
        <taxon>Mortierellaceae</taxon>
        <taxon>Linnemannia</taxon>
    </lineage>
</organism>
<accession>A0A197JL22</accession>
<dbReference type="HAMAP" id="MF_00211">
    <property type="entry name" value="TrpD"/>
    <property type="match status" value="1"/>
</dbReference>
<dbReference type="InterPro" id="IPR005940">
    <property type="entry name" value="Anthranilate_Pribosyl_Tfrase"/>
</dbReference>
<evidence type="ECO:0000256" key="7">
    <source>
        <dbReference type="ARBA" id="ARBA00023141"/>
    </source>
</evidence>
<dbReference type="GO" id="GO:0005829">
    <property type="term" value="C:cytosol"/>
    <property type="evidence" value="ECO:0007669"/>
    <property type="project" value="TreeGrafter"/>
</dbReference>
<sequence length="363" mass="38400">MTSTENIQKVPAIKSTMHPILKKLAHNPQSFTPEDATIATKEIMEGRATHAQIGAYLFGLKLNKLDAEPAIVASCAVEMSNHGLPIPFDNHAHLPAQLVDIVGTGGDGHDTFNVSTTAAIVAAGAGVKVAKHGNRAASSACGSADILEKIGCRIDNVRPEQVAPLLEDHGFCFLFAQTYHPAMKNTSVPRKELGVPSIFNLMGPLSNPAKPRRVVVGVHSRGLGALMIQSLKLMGLIAGMVVCGANGLDEISPEGETHVWKLVDGEIIEEDISPAQFGLPSHPLTAVKGGGPEENAAILDDLLNNKFKSPGHPILDFVLLNAAALLVVAGKADNFEDAVILARESVESGKARLALEGFRRDIQ</sequence>
<dbReference type="InterPro" id="IPR017459">
    <property type="entry name" value="Glycosyl_Trfase_fam3_N_dom"/>
</dbReference>
<dbReference type="Gene3D" id="3.40.1030.10">
    <property type="entry name" value="Nucleoside phosphorylase/phosphoribosyltransferase catalytic domain"/>
    <property type="match status" value="1"/>
</dbReference>
<feature type="domain" description="Glycosyl transferase family 3" evidence="10">
    <location>
        <begin position="97"/>
        <end position="351"/>
    </location>
</feature>
<keyword evidence="13" id="KW-1185">Reference proteome</keyword>
<dbReference type="Proteomes" id="UP000078512">
    <property type="component" value="Unassembled WGS sequence"/>
</dbReference>
<keyword evidence="6" id="KW-0822">Tryptophan biosynthesis</keyword>
<dbReference type="SUPFAM" id="SSF47648">
    <property type="entry name" value="Nucleoside phosphorylase/phosphoribosyltransferase N-terminal domain"/>
    <property type="match status" value="1"/>
</dbReference>
<dbReference type="STRING" id="1314771.A0A197JL22"/>
<dbReference type="OrthoDB" id="427800at2759"/>
<dbReference type="GO" id="GO:0000162">
    <property type="term" value="P:L-tryptophan biosynthetic process"/>
    <property type="evidence" value="ECO:0007669"/>
    <property type="project" value="UniProtKB-KW"/>
</dbReference>
<evidence type="ECO:0000259" key="11">
    <source>
        <dbReference type="Pfam" id="PF02885"/>
    </source>
</evidence>
<keyword evidence="5 12" id="KW-0808">Transferase</keyword>
<protein>
    <recommendedName>
        <fullName evidence="9">Anthranilate phosphoribosyltransferase</fullName>
        <ecNumber evidence="2">2.4.2.18</ecNumber>
    </recommendedName>
</protein>
<dbReference type="InterPro" id="IPR000312">
    <property type="entry name" value="Glycosyl_Trfase_fam3"/>
</dbReference>
<evidence type="ECO:0000256" key="1">
    <source>
        <dbReference type="ARBA" id="ARBA00004907"/>
    </source>
</evidence>
<evidence type="ECO:0000256" key="6">
    <source>
        <dbReference type="ARBA" id="ARBA00022822"/>
    </source>
</evidence>
<gene>
    <name evidence="12" type="ORF">K457DRAFT_141419</name>
</gene>
<dbReference type="EMBL" id="KV442083">
    <property type="protein sequence ID" value="OAQ25074.1"/>
    <property type="molecule type" value="Genomic_DNA"/>
</dbReference>
<comment type="similarity">
    <text evidence="8">Belongs to the anthranilate phosphoribosyltransferase family.</text>
</comment>
<reference evidence="12 13" key="1">
    <citation type="submission" date="2016-05" db="EMBL/GenBank/DDBJ databases">
        <title>Genome sequencing reveals origins of a unique bacterial endosymbiosis in the earliest lineages of terrestrial Fungi.</title>
        <authorList>
            <consortium name="DOE Joint Genome Institute"/>
            <person name="Uehling J."/>
            <person name="Gryganskyi A."/>
            <person name="Hameed K."/>
            <person name="Tschaplinski T."/>
            <person name="Misztal P."/>
            <person name="Wu S."/>
            <person name="Desiro A."/>
            <person name="Vande Pol N."/>
            <person name="Du Z.-Y."/>
            <person name="Zienkiewicz A."/>
            <person name="Zienkiewicz K."/>
            <person name="Morin E."/>
            <person name="Tisserant E."/>
            <person name="Splivallo R."/>
            <person name="Hainaut M."/>
            <person name="Henrissat B."/>
            <person name="Ohm R."/>
            <person name="Kuo A."/>
            <person name="Yan J."/>
            <person name="Lipzen A."/>
            <person name="Nolan M."/>
            <person name="Labutti K."/>
            <person name="Barry K."/>
            <person name="Goldstein A."/>
            <person name="Labbe J."/>
            <person name="Schadt C."/>
            <person name="Tuskan G."/>
            <person name="Grigoriev I."/>
            <person name="Martin F."/>
            <person name="Vilgalys R."/>
            <person name="Bonito G."/>
        </authorList>
    </citation>
    <scope>NUCLEOTIDE SEQUENCE [LARGE SCALE GENOMIC DNA]</scope>
    <source>
        <strain evidence="12 13">AG-77</strain>
    </source>
</reference>
<dbReference type="GO" id="GO:0004048">
    <property type="term" value="F:anthranilate phosphoribosyltransferase activity"/>
    <property type="evidence" value="ECO:0007669"/>
    <property type="project" value="UniProtKB-EC"/>
</dbReference>
<comment type="pathway">
    <text evidence="1">Amino-acid biosynthesis; L-tryptophan biosynthesis; L-tryptophan from chorismate: step 2/5.</text>
</comment>
<dbReference type="Pfam" id="PF02885">
    <property type="entry name" value="Glycos_trans_3N"/>
    <property type="match status" value="1"/>
</dbReference>
<keyword evidence="4 12" id="KW-0328">Glycosyltransferase</keyword>
<dbReference type="InterPro" id="IPR036320">
    <property type="entry name" value="Glycosyl_Trfase_fam3_N_dom_sf"/>
</dbReference>
<evidence type="ECO:0000256" key="8">
    <source>
        <dbReference type="ARBA" id="ARBA00061500"/>
    </source>
</evidence>
<evidence type="ECO:0000256" key="9">
    <source>
        <dbReference type="ARBA" id="ARBA00071401"/>
    </source>
</evidence>
<dbReference type="EC" id="2.4.2.18" evidence="2"/>
<proteinExistence type="inferred from homology"/>
<dbReference type="FunFam" id="3.40.1030.10:FF:000002">
    <property type="entry name" value="Anthranilate phosphoribosyltransferase"/>
    <property type="match status" value="1"/>
</dbReference>
<name>A0A197JL22_9FUNG</name>
<dbReference type="AlphaFoldDB" id="A0A197JL22"/>
<evidence type="ECO:0000259" key="10">
    <source>
        <dbReference type="Pfam" id="PF00591"/>
    </source>
</evidence>
<keyword evidence="7" id="KW-0057">Aromatic amino acid biosynthesis</keyword>
<feature type="domain" description="Glycosyl transferase family 3 N-terminal" evidence="11">
    <location>
        <begin position="19"/>
        <end position="68"/>
    </location>
</feature>
<evidence type="ECO:0000256" key="5">
    <source>
        <dbReference type="ARBA" id="ARBA00022679"/>
    </source>
</evidence>
<dbReference type="NCBIfam" id="TIGR01245">
    <property type="entry name" value="trpD"/>
    <property type="match status" value="1"/>
</dbReference>
<dbReference type="InterPro" id="IPR035902">
    <property type="entry name" value="Nuc_phospho_transferase"/>
</dbReference>
<evidence type="ECO:0000313" key="13">
    <source>
        <dbReference type="Proteomes" id="UP000078512"/>
    </source>
</evidence>
<dbReference type="PANTHER" id="PTHR43285">
    <property type="entry name" value="ANTHRANILATE PHOSPHORIBOSYLTRANSFERASE"/>
    <property type="match status" value="1"/>
</dbReference>
<evidence type="ECO:0000313" key="12">
    <source>
        <dbReference type="EMBL" id="OAQ25074.1"/>
    </source>
</evidence>
<evidence type="ECO:0000256" key="2">
    <source>
        <dbReference type="ARBA" id="ARBA00011948"/>
    </source>
</evidence>
<evidence type="ECO:0000256" key="3">
    <source>
        <dbReference type="ARBA" id="ARBA00022605"/>
    </source>
</evidence>
<dbReference type="SUPFAM" id="SSF52418">
    <property type="entry name" value="Nucleoside phosphorylase/phosphoribosyltransferase catalytic domain"/>
    <property type="match status" value="1"/>
</dbReference>
<dbReference type="PANTHER" id="PTHR43285:SF2">
    <property type="entry name" value="ANTHRANILATE PHOSPHORIBOSYLTRANSFERASE"/>
    <property type="match status" value="1"/>
</dbReference>
<dbReference type="Pfam" id="PF00591">
    <property type="entry name" value="Glycos_transf_3"/>
    <property type="match status" value="1"/>
</dbReference>
<dbReference type="Gene3D" id="1.20.970.10">
    <property type="entry name" value="Transferase, Pyrimidine Nucleoside Phosphorylase, Chain C"/>
    <property type="match status" value="1"/>
</dbReference>
<evidence type="ECO:0000256" key="4">
    <source>
        <dbReference type="ARBA" id="ARBA00022676"/>
    </source>
</evidence>
<keyword evidence="3" id="KW-0028">Amino-acid biosynthesis</keyword>